<gene>
    <name evidence="2" type="ORF">SVXNc_0403</name>
</gene>
<dbReference type="Proteomes" id="UP001218034">
    <property type="component" value="Chromosome"/>
</dbReference>
<reference evidence="2 3" key="1">
    <citation type="submission" date="2022-09" db="EMBL/GenBank/DDBJ databases">
        <title>Xylan utilization by haloarchaea-nanohaloarchaea associations.</title>
        <authorList>
            <person name="Yakimov M."/>
        </authorList>
    </citation>
    <scope>NUCLEOTIDE SEQUENCE [LARGE SCALE GENOMIC DNA]</scope>
    <source>
        <strain evidence="2 3">SVXNc</strain>
    </source>
</reference>
<sequence>MRGRTIADYTGGGIPDDAKSINQLEVDELAGEILEESPGYEEA</sequence>
<evidence type="ECO:0000313" key="2">
    <source>
        <dbReference type="EMBL" id="WEL19427.1"/>
    </source>
</evidence>
<protein>
    <submittedName>
        <fullName evidence="2">Uncharacterized protein</fullName>
    </submittedName>
</protein>
<dbReference type="GeneID" id="90589839"/>
<name>A0ABY8CDY5_9ARCH</name>
<organism evidence="2 3">
    <name type="scientific">Candidatus Nanohalococcus occultus</name>
    <dbReference type="NCBI Taxonomy" id="2978047"/>
    <lineage>
        <taxon>Archaea</taxon>
        <taxon>Candidatus Nanohalarchaeota</taxon>
        <taxon>Candidatus Nanohalarchaeota incertae sedis</taxon>
        <taxon>Candidatus Nanohalococcus</taxon>
    </lineage>
</organism>
<keyword evidence="3" id="KW-1185">Reference proteome</keyword>
<evidence type="ECO:0000256" key="1">
    <source>
        <dbReference type="SAM" id="MobiDB-lite"/>
    </source>
</evidence>
<proteinExistence type="predicted"/>
<dbReference type="EMBL" id="CP104395">
    <property type="protein sequence ID" value="WEL19427.1"/>
    <property type="molecule type" value="Genomic_DNA"/>
</dbReference>
<accession>A0ABY8CDY5</accession>
<feature type="region of interest" description="Disordered" evidence="1">
    <location>
        <begin position="1"/>
        <end position="20"/>
    </location>
</feature>
<dbReference type="RefSeq" id="WP_347722297.1">
    <property type="nucleotide sequence ID" value="NZ_CP104395.1"/>
</dbReference>
<evidence type="ECO:0000313" key="3">
    <source>
        <dbReference type="Proteomes" id="UP001218034"/>
    </source>
</evidence>